<feature type="transmembrane region" description="Helical" evidence="8">
    <location>
        <begin position="61"/>
        <end position="78"/>
    </location>
</feature>
<evidence type="ECO:0000256" key="5">
    <source>
        <dbReference type="ARBA" id="ARBA00022989"/>
    </source>
</evidence>
<evidence type="ECO:0000256" key="3">
    <source>
        <dbReference type="ARBA" id="ARBA00022448"/>
    </source>
</evidence>
<accession>A0AAN5YNR2</accession>
<dbReference type="InterPro" id="IPR005829">
    <property type="entry name" value="Sugar_transporter_CS"/>
</dbReference>
<proteinExistence type="inferred from homology"/>
<feature type="transmembrane region" description="Helical" evidence="8">
    <location>
        <begin position="114"/>
        <end position="138"/>
    </location>
</feature>
<sequence>MAAPKFAGMSGNLLMRAVTAASTMGFLLFGYDQGVMSSIIDAQPFNDVFTATRGNSTMQGTVTAIYEIGCLAGAVFVLGAGDWLGRRKSIMAGATVMIIGVIIQVTSYPGHVPLAQFIIGRVITGIGNGMNTSTIPTYQAECSRTSNRGLLICIEGATIAFGTLIAYWIDFGASYGSPDLTWRFPIAFQIVFGLLIIFGMMVLPESPRWLFTRERYEEGESVIAALMGKEISHHDVQLQKNIILDSIRASGQMGKNTPLSAVFTGGKTQHFRRMLLGSSSQFFQQIGGCNAVIYYLPVLFKNSLNQTEFMSMILGGVNMIVYSIFATLSWFLIERVGRRKLFLWGTVGTPSAAKGAAVGLFTYIASFGATWLPLPWLYPAEISPIKTRAKANAISTCTNWLFNFLIVMVTPIMISNISWGTYLFFACINACFLPVIYLFYPETAGRSLEEIDLIFAKGFLENISYVRAAKELPFLSDEDVERVAIQYGFGPADADVKGNESSDSAEFNAARMEDHAMADTEKGLAELGSFRAIGLEYVSPYVDLLPPGFRLD</sequence>
<reference evidence="10" key="2">
    <citation type="submission" date="2020-04" db="EMBL/GenBank/DDBJ databases">
        <authorList>
            <person name="Santos R.A.C."/>
            <person name="Steenwyk J.L."/>
            <person name="Rivero-Menendez O."/>
            <person name="Mead M.E."/>
            <person name="Silva L.P."/>
            <person name="Bastos R.W."/>
            <person name="Alastruey-Izquierdo A."/>
            <person name="Goldman G.H."/>
            <person name="Rokas A."/>
        </authorList>
    </citation>
    <scope>NUCLEOTIDE SEQUENCE</scope>
    <source>
        <strain evidence="10">CNM-CM8927</strain>
    </source>
</reference>
<feature type="domain" description="Major facilitator superfamily (MFS) profile" evidence="9">
    <location>
        <begin position="18"/>
        <end position="444"/>
    </location>
</feature>
<organism evidence="10 11">
    <name type="scientific">Aspergillus lentulus</name>
    <dbReference type="NCBI Taxonomy" id="293939"/>
    <lineage>
        <taxon>Eukaryota</taxon>
        <taxon>Fungi</taxon>
        <taxon>Dikarya</taxon>
        <taxon>Ascomycota</taxon>
        <taxon>Pezizomycotina</taxon>
        <taxon>Eurotiomycetes</taxon>
        <taxon>Eurotiomycetidae</taxon>
        <taxon>Eurotiales</taxon>
        <taxon>Aspergillaceae</taxon>
        <taxon>Aspergillus</taxon>
        <taxon>Aspergillus subgen. Fumigati</taxon>
    </lineage>
</organism>
<dbReference type="InterPro" id="IPR003663">
    <property type="entry name" value="Sugar/inositol_transpt"/>
</dbReference>
<dbReference type="PROSITE" id="PS00217">
    <property type="entry name" value="SUGAR_TRANSPORT_2"/>
    <property type="match status" value="1"/>
</dbReference>
<dbReference type="FunFam" id="1.20.1250.20:FF:000061">
    <property type="entry name" value="MFS sugar transporter"/>
    <property type="match status" value="1"/>
</dbReference>
<dbReference type="PANTHER" id="PTHR48022">
    <property type="entry name" value="PLASTIDIC GLUCOSE TRANSPORTER 4"/>
    <property type="match status" value="1"/>
</dbReference>
<dbReference type="EMBL" id="JAAAPU010000050">
    <property type="protein sequence ID" value="KAF4204981.1"/>
    <property type="molecule type" value="Genomic_DNA"/>
</dbReference>
<dbReference type="Pfam" id="PF00083">
    <property type="entry name" value="Sugar_tr"/>
    <property type="match status" value="1"/>
</dbReference>
<dbReference type="GO" id="GO:0005351">
    <property type="term" value="F:carbohydrate:proton symporter activity"/>
    <property type="evidence" value="ECO:0007669"/>
    <property type="project" value="TreeGrafter"/>
</dbReference>
<dbReference type="InterPro" id="IPR020846">
    <property type="entry name" value="MFS_dom"/>
</dbReference>
<feature type="transmembrane region" description="Helical" evidence="8">
    <location>
        <begin position="181"/>
        <end position="203"/>
    </location>
</feature>
<dbReference type="SUPFAM" id="SSF103473">
    <property type="entry name" value="MFS general substrate transporter"/>
    <property type="match status" value="1"/>
</dbReference>
<keyword evidence="5 8" id="KW-1133">Transmembrane helix</keyword>
<evidence type="ECO:0000256" key="4">
    <source>
        <dbReference type="ARBA" id="ARBA00022692"/>
    </source>
</evidence>
<dbReference type="InterPro" id="IPR050360">
    <property type="entry name" value="MFS_Sugar_Transporters"/>
</dbReference>
<evidence type="ECO:0000256" key="1">
    <source>
        <dbReference type="ARBA" id="ARBA00004141"/>
    </source>
</evidence>
<evidence type="ECO:0000256" key="7">
    <source>
        <dbReference type="RuleBase" id="RU003346"/>
    </source>
</evidence>
<dbReference type="AlphaFoldDB" id="A0AAN5YNR2"/>
<keyword evidence="4 8" id="KW-0812">Transmembrane</keyword>
<gene>
    <name evidence="10" type="ORF">CNMCM8927_006905</name>
</gene>
<keyword evidence="3 7" id="KW-0813">Transport</keyword>
<dbReference type="PANTHER" id="PTHR48022:SF69">
    <property type="entry name" value="SUGAR TRANSPORTER"/>
    <property type="match status" value="1"/>
</dbReference>
<name>A0AAN5YNR2_ASPLE</name>
<feature type="transmembrane region" description="Helical" evidence="8">
    <location>
        <begin position="420"/>
        <end position="440"/>
    </location>
</feature>
<dbReference type="Gene3D" id="1.20.1250.20">
    <property type="entry name" value="MFS general substrate transporter like domains"/>
    <property type="match status" value="1"/>
</dbReference>
<feature type="transmembrane region" description="Helical" evidence="8">
    <location>
        <begin position="393"/>
        <end position="414"/>
    </location>
</feature>
<dbReference type="GO" id="GO:0016020">
    <property type="term" value="C:membrane"/>
    <property type="evidence" value="ECO:0007669"/>
    <property type="project" value="UniProtKB-SubCell"/>
</dbReference>
<dbReference type="PROSITE" id="PS50850">
    <property type="entry name" value="MFS"/>
    <property type="match status" value="1"/>
</dbReference>
<dbReference type="InterPro" id="IPR005828">
    <property type="entry name" value="MFS_sugar_transport-like"/>
</dbReference>
<dbReference type="PRINTS" id="PR00171">
    <property type="entry name" value="SUGRTRNSPORT"/>
</dbReference>
<dbReference type="GO" id="GO:0015793">
    <property type="term" value="P:glycerol transmembrane transport"/>
    <property type="evidence" value="ECO:0007669"/>
    <property type="project" value="TreeGrafter"/>
</dbReference>
<comment type="subcellular location">
    <subcellularLocation>
        <location evidence="1">Membrane</location>
        <topology evidence="1">Multi-pass membrane protein</topology>
    </subcellularLocation>
</comment>
<evidence type="ECO:0000256" key="6">
    <source>
        <dbReference type="ARBA" id="ARBA00023136"/>
    </source>
</evidence>
<dbReference type="Proteomes" id="UP000649114">
    <property type="component" value="Unassembled WGS sequence"/>
</dbReference>
<reference evidence="10" key="1">
    <citation type="journal article" date="2020" name="bioRxiv">
        <title>Genomic and phenotypic heterogeneity of clinical isolates of the human pathogens Aspergillus fumigatus, Aspergillus lentulus and Aspergillus fumigatiaffinis.</title>
        <authorList>
            <person name="dos Santos R.A.C."/>
            <person name="Steenwyk J.L."/>
            <person name="Rivero-Menendez O."/>
            <person name="Mead M.E."/>
            <person name="Silva L.P."/>
            <person name="Bastos R.W."/>
            <person name="Alastruey-Izquierdo A."/>
            <person name="Goldman G.H."/>
            <person name="Rokas A."/>
        </authorList>
    </citation>
    <scope>NUCLEOTIDE SEQUENCE</scope>
    <source>
        <strain evidence="10">CNM-CM8927</strain>
    </source>
</reference>
<comment type="similarity">
    <text evidence="2 7">Belongs to the major facilitator superfamily. Sugar transporter (TC 2.A.1.1) family.</text>
</comment>
<dbReference type="InterPro" id="IPR036259">
    <property type="entry name" value="MFS_trans_sf"/>
</dbReference>
<protein>
    <recommendedName>
        <fullName evidence="9">Major facilitator superfamily (MFS) profile domain-containing protein</fullName>
    </recommendedName>
</protein>
<evidence type="ECO:0000256" key="2">
    <source>
        <dbReference type="ARBA" id="ARBA00010992"/>
    </source>
</evidence>
<keyword evidence="6 8" id="KW-0472">Membrane</keyword>
<feature type="transmembrane region" description="Helical" evidence="8">
    <location>
        <begin position="312"/>
        <end position="333"/>
    </location>
</feature>
<evidence type="ECO:0000256" key="8">
    <source>
        <dbReference type="SAM" id="Phobius"/>
    </source>
</evidence>
<evidence type="ECO:0000313" key="11">
    <source>
        <dbReference type="Proteomes" id="UP000649114"/>
    </source>
</evidence>
<feature type="transmembrane region" description="Helical" evidence="8">
    <location>
        <begin position="90"/>
        <end position="108"/>
    </location>
</feature>
<evidence type="ECO:0000313" key="10">
    <source>
        <dbReference type="EMBL" id="KAF4204981.1"/>
    </source>
</evidence>
<comment type="caution">
    <text evidence="10">The sequence shown here is derived from an EMBL/GenBank/DDBJ whole genome shotgun (WGS) entry which is preliminary data.</text>
</comment>
<feature type="transmembrane region" description="Helical" evidence="8">
    <location>
        <begin position="150"/>
        <end position="169"/>
    </location>
</feature>
<evidence type="ECO:0000259" key="9">
    <source>
        <dbReference type="PROSITE" id="PS50850"/>
    </source>
</evidence>
<dbReference type="NCBIfam" id="TIGR00879">
    <property type="entry name" value="SP"/>
    <property type="match status" value="1"/>
</dbReference>